<organism evidence="2 3">
    <name type="scientific">Acaulospora morrowiae</name>
    <dbReference type="NCBI Taxonomy" id="94023"/>
    <lineage>
        <taxon>Eukaryota</taxon>
        <taxon>Fungi</taxon>
        <taxon>Fungi incertae sedis</taxon>
        <taxon>Mucoromycota</taxon>
        <taxon>Glomeromycotina</taxon>
        <taxon>Glomeromycetes</taxon>
        <taxon>Diversisporales</taxon>
        <taxon>Acaulosporaceae</taxon>
        <taxon>Acaulospora</taxon>
    </lineage>
</organism>
<proteinExistence type="predicted"/>
<comment type="caution">
    <text evidence="2">The sequence shown here is derived from an EMBL/GenBank/DDBJ whole genome shotgun (WGS) entry which is preliminary data.</text>
</comment>
<gene>
    <name evidence="2" type="ORF">AMORRO_LOCUS2876</name>
</gene>
<accession>A0A9N8WL06</accession>
<dbReference type="Proteomes" id="UP000789342">
    <property type="component" value="Unassembled WGS sequence"/>
</dbReference>
<evidence type="ECO:0000313" key="3">
    <source>
        <dbReference type="Proteomes" id="UP000789342"/>
    </source>
</evidence>
<name>A0A9N8WL06_9GLOM</name>
<dbReference type="EMBL" id="CAJVPV010001305">
    <property type="protein sequence ID" value="CAG8493115.1"/>
    <property type="molecule type" value="Genomic_DNA"/>
</dbReference>
<protein>
    <submittedName>
        <fullName evidence="2">14574_t:CDS:1</fullName>
    </submittedName>
</protein>
<evidence type="ECO:0000256" key="1">
    <source>
        <dbReference type="SAM" id="MobiDB-lite"/>
    </source>
</evidence>
<keyword evidence="3" id="KW-1185">Reference proteome</keyword>
<reference evidence="2" key="1">
    <citation type="submission" date="2021-06" db="EMBL/GenBank/DDBJ databases">
        <authorList>
            <person name="Kallberg Y."/>
            <person name="Tangrot J."/>
            <person name="Rosling A."/>
        </authorList>
    </citation>
    <scope>NUCLEOTIDE SEQUENCE</scope>
    <source>
        <strain evidence="2">CL551</strain>
    </source>
</reference>
<feature type="region of interest" description="Disordered" evidence="1">
    <location>
        <begin position="1"/>
        <end position="23"/>
    </location>
</feature>
<dbReference type="AlphaFoldDB" id="A0A9N8WL06"/>
<feature type="compositionally biased region" description="Polar residues" evidence="1">
    <location>
        <begin position="10"/>
        <end position="20"/>
    </location>
</feature>
<sequence length="188" mass="21921">MTLKKRNESETTPGSEATRMQRSHLPLIRHWPKEGCGMAQRSNYSQNSGLKEYTRKWWKKNHIMQFPDEYGENYVSIQYTANICIYDICFVKSKRPCEIESATQLIKCSHVESSTNIYSRIQMVLKQPGVVTPKKLKNSKLTAAWSLELVTIYPLMQFVGIDIVKTFPFEIKPTNLEFLKLVGENWYM</sequence>
<evidence type="ECO:0000313" key="2">
    <source>
        <dbReference type="EMBL" id="CAG8493115.1"/>
    </source>
</evidence>